<evidence type="ECO:0000313" key="2">
    <source>
        <dbReference type="Proteomes" id="UP000324705"/>
    </source>
</evidence>
<dbReference type="Gramene" id="TRITD4Av1G025010.4">
    <property type="protein sequence ID" value="TRITD4Av1G025010.4"/>
    <property type="gene ID" value="TRITD4Av1G025010"/>
</dbReference>
<gene>
    <name evidence="1" type="ORF">TRITD_4Av1G025010</name>
</gene>
<dbReference type="Proteomes" id="UP000324705">
    <property type="component" value="Chromosome 4A"/>
</dbReference>
<dbReference type="AlphaFoldDB" id="A0A9R0S468"/>
<proteinExistence type="predicted"/>
<dbReference type="PANTHER" id="PTHR47689">
    <property type="entry name" value="TETRATRICOPEPTIDE REPEAT (TPR)-LIKE SUPERFAMILY PROTEIN"/>
    <property type="match status" value="1"/>
</dbReference>
<protein>
    <submittedName>
        <fullName evidence="1">Uncharacterized protein</fullName>
    </submittedName>
</protein>
<accession>A0A9R0S468</accession>
<dbReference type="InterPro" id="IPR011990">
    <property type="entry name" value="TPR-like_helical_dom_sf"/>
</dbReference>
<dbReference type="SUPFAM" id="SSF48452">
    <property type="entry name" value="TPR-like"/>
    <property type="match status" value="1"/>
</dbReference>
<reference evidence="1 2" key="1">
    <citation type="submission" date="2017-09" db="EMBL/GenBank/DDBJ databases">
        <authorList>
            <consortium name="International Durum Wheat Genome Sequencing Consortium (IDWGSC)"/>
            <person name="Milanesi L."/>
        </authorList>
    </citation>
    <scope>NUCLEOTIDE SEQUENCE [LARGE SCALE GENOMIC DNA]</scope>
    <source>
        <strain evidence="2">cv. Svevo</strain>
    </source>
</reference>
<dbReference type="PANTHER" id="PTHR47689:SF3">
    <property type="entry name" value="KINESIN LIGHT CHAIN"/>
    <property type="match status" value="1"/>
</dbReference>
<keyword evidence="2" id="KW-1185">Reference proteome</keyword>
<sequence>MYLLARVLSQQRKRKDAEALVRESIRILEEAGLGESPACLQRMMFHSTELMNLKQLDEAENLRRKILHIMELSKGWDSFGTTMAAVQLSVTVVTLGKLRESEELLQRCLAVRKKILSEDHIQLEALEIVGLLDCLNMAIQEWAPANSVLLLRLPREHMKHGYFKIDVVRIPDKCWLFIWPAKYRISLRYTTLRIHFNKFEKFDYENFEQAVRKWVSLYNEPRTRNIVSNALRAHYMKCWRTLVGGTRRTPYMNAPHIQDLLAESQQIMKELGGENNMTGSVDFGDAEE</sequence>
<organism evidence="1 2">
    <name type="scientific">Triticum turgidum subsp. durum</name>
    <name type="common">Durum wheat</name>
    <name type="synonym">Triticum durum</name>
    <dbReference type="NCBI Taxonomy" id="4567"/>
    <lineage>
        <taxon>Eukaryota</taxon>
        <taxon>Viridiplantae</taxon>
        <taxon>Streptophyta</taxon>
        <taxon>Embryophyta</taxon>
        <taxon>Tracheophyta</taxon>
        <taxon>Spermatophyta</taxon>
        <taxon>Magnoliopsida</taxon>
        <taxon>Liliopsida</taxon>
        <taxon>Poales</taxon>
        <taxon>Poaceae</taxon>
        <taxon>BOP clade</taxon>
        <taxon>Pooideae</taxon>
        <taxon>Triticodae</taxon>
        <taxon>Triticeae</taxon>
        <taxon>Triticinae</taxon>
        <taxon>Triticum</taxon>
    </lineage>
</organism>
<evidence type="ECO:0000313" key="1">
    <source>
        <dbReference type="EMBL" id="VAH88368.1"/>
    </source>
</evidence>
<dbReference type="Gene3D" id="1.25.40.10">
    <property type="entry name" value="Tetratricopeptide repeat domain"/>
    <property type="match status" value="1"/>
</dbReference>
<name>A0A9R0S468_TRITD</name>
<dbReference type="Pfam" id="PF13374">
    <property type="entry name" value="TPR_10"/>
    <property type="match status" value="2"/>
</dbReference>
<dbReference type="EMBL" id="LT934117">
    <property type="protein sequence ID" value="VAH88368.1"/>
    <property type="molecule type" value="Genomic_DNA"/>
</dbReference>